<gene>
    <name evidence="1" type="ORF">FIBSPDRAFT_900335</name>
</gene>
<keyword evidence="2" id="KW-1185">Reference proteome</keyword>
<name>A0A165YKK9_9AGAM</name>
<protein>
    <submittedName>
        <fullName evidence="1">Uncharacterized protein</fullName>
    </submittedName>
</protein>
<dbReference type="EMBL" id="KV417695">
    <property type="protein sequence ID" value="KZP09659.1"/>
    <property type="molecule type" value="Genomic_DNA"/>
</dbReference>
<evidence type="ECO:0000313" key="1">
    <source>
        <dbReference type="EMBL" id="KZP09659.1"/>
    </source>
</evidence>
<sequence length="216" mass="23807">MYLSNSIITVNPMTRKSAGSLISNSWVSKVEMNCYIYGSAQLQLLVSYPAVSSSTVPPRANLINYWLVRNYVTHCQDVYSPASGIDVASLISPITALASCQSSGSDGIAPQWTCITPSIPLELHQDHRSIAQTIATIVFWDENRQWVSGYNDELDCVTVHEGTQWEHKRPPFPPLPACSPGAVPMCPHQNQLNSVASHHIVYISSQWQMPLPVMPG</sequence>
<organism evidence="1 2">
    <name type="scientific">Athelia psychrophila</name>
    <dbReference type="NCBI Taxonomy" id="1759441"/>
    <lineage>
        <taxon>Eukaryota</taxon>
        <taxon>Fungi</taxon>
        <taxon>Dikarya</taxon>
        <taxon>Basidiomycota</taxon>
        <taxon>Agaricomycotina</taxon>
        <taxon>Agaricomycetes</taxon>
        <taxon>Agaricomycetidae</taxon>
        <taxon>Atheliales</taxon>
        <taxon>Atheliaceae</taxon>
        <taxon>Athelia</taxon>
    </lineage>
</organism>
<evidence type="ECO:0000313" key="2">
    <source>
        <dbReference type="Proteomes" id="UP000076532"/>
    </source>
</evidence>
<dbReference type="Proteomes" id="UP000076532">
    <property type="component" value="Unassembled WGS sequence"/>
</dbReference>
<dbReference type="AlphaFoldDB" id="A0A165YKK9"/>
<proteinExistence type="predicted"/>
<reference evidence="1 2" key="1">
    <citation type="journal article" date="2016" name="Mol. Biol. Evol.">
        <title>Comparative Genomics of Early-Diverging Mushroom-Forming Fungi Provides Insights into the Origins of Lignocellulose Decay Capabilities.</title>
        <authorList>
            <person name="Nagy L.G."/>
            <person name="Riley R."/>
            <person name="Tritt A."/>
            <person name="Adam C."/>
            <person name="Daum C."/>
            <person name="Floudas D."/>
            <person name="Sun H."/>
            <person name="Yadav J.S."/>
            <person name="Pangilinan J."/>
            <person name="Larsson K.H."/>
            <person name="Matsuura K."/>
            <person name="Barry K."/>
            <person name="Labutti K."/>
            <person name="Kuo R."/>
            <person name="Ohm R.A."/>
            <person name="Bhattacharya S.S."/>
            <person name="Shirouzu T."/>
            <person name="Yoshinaga Y."/>
            <person name="Martin F.M."/>
            <person name="Grigoriev I.V."/>
            <person name="Hibbett D.S."/>
        </authorList>
    </citation>
    <scope>NUCLEOTIDE SEQUENCE [LARGE SCALE GENOMIC DNA]</scope>
    <source>
        <strain evidence="1 2">CBS 109695</strain>
    </source>
</reference>
<accession>A0A165YKK9</accession>